<dbReference type="EMBL" id="FWXJ01000008">
    <property type="protein sequence ID" value="SMC58560.1"/>
    <property type="molecule type" value="Genomic_DNA"/>
</dbReference>
<dbReference type="EC" id="2.7.1.24" evidence="5 6"/>
<protein>
    <recommendedName>
        <fullName evidence="5 6">Dephospho-CoA kinase</fullName>
        <ecNumber evidence="5 6">2.7.1.24</ecNumber>
    </recommendedName>
    <alternativeName>
        <fullName evidence="5">Dephosphocoenzyme A kinase</fullName>
    </alternativeName>
</protein>
<keyword evidence="5" id="KW-0808">Transferase</keyword>
<keyword evidence="5 7" id="KW-0418">Kinase</keyword>
<comment type="catalytic activity">
    <reaction evidence="5">
        <text>3'-dephospho-CoA + ATP = ADP + CoA + H(+)</text>
        <dbReference type="Rhea" id="RHEA:18245"/>
        <dbReference type="ChEBI" id="CHEBI:15378"/>
        <dbReference type="ChEBI" id="CHEBI:30616"/>
        <dbReference type="ChEBI" id="CHEBI:57287"/>
        <dbReference type="ChEBI" id="CHEBI:57328"/>
        <dbReference type="ChEBI" id="CHEBI:456216"/>
        <dbReference type="EC" id="2.7.1.24"/>
    </reaction>
</comment>
<dbReference type="InterPro" id="IPR001977">
    <property type="entry name" value="Depp_CoAkinase"/>
</dbReference>
<dbReference type="CDD" id="cd02022">
    <property type="entry name" value="DPCK"/>
    <property type="match status" value="1"/>
</dbReference>
<dbReference type="GO" id="GO:0005524">
    <property type="term" value="F:ATP binding"/>
    <property type="evidence" value="ECO:0007669"/>
    <property type="project" value="UniProtKB-UniRule"/>
</dbReference>
<dbReference type="PANTHER" id="PTHR10695">
    <property type="entry name" value="DEPHOSPHO-COA KINASE-RELATED"/>
    <property type="match status" value="1"/>
</dbReference>
<dbReference type="PANTHER" id="PTHR10695:SF46">
    <property type="entry name" value="BIFUNCTIONAL COENZYME A SYNTHASE-RELATED"/>
    <property type="match status" value="1"/>
</dbReference>
<dbReference type="UniPathway" id="UPA00241">
    <property type="reaction ID" value="UER00356"/>
</dbReference>
<dbReference type="AlphaFoldDB" id="A0A1W2AD80"/>
<comment type="similarity">
    <text evidence="1 5">Belongs to the CoaE family.</text>
</comment>
<comment type="pathway">
    <text evidence="5">Cofactor biosynthesis; coenzyme A biosynthesis; CoA from (R)-pantothenate: step 5/5.</text>
</comment>
<keyword evidence="8" id="KW-1185">Reference proteome</keyword>
<proteinExistence type="inferred from homology"/>
<evidence type="ECO:0000256" key="6">
    <source>
        <dbReference type="NCBIfam" id="TIGR00152"/>
    </source>
</evidence>
<feature type="binding site" evidence="5">
    <location>
        <begin position="18"/>
        <end position="23"/>
    </location>
    <ligand>
        <name>ATP</name>
        <dbReference type="ChEBI" id="CHEBI:30616"/>
    </ligand>
</feature>
<dbReference type="InterPro" id="IPR027417">
    <property type="entry name" value="P-loop_NTPase"/>
</dbReference>
<keyword evidence="5" id="KW-0963">Cytoplasm</keyword>
<dbReference type="NCBIfam" id="TIGR00152">
    <property type="entry name" value="dephospho-CoA kinase"/>
    <property type="match status" value="1"/>
</dbReference>
<evidence type="ECO:0000256" key="5">
    <source>
        <dbReference type="HAMAP-Rule" id="MF_00376"/>
    </source>
</evidence>
<evidence type="ECO:0000313" key="8">
    <source>
        <dbReference type="Proteomes" id="UP000192708"/>
    </source>
</evidence>
<keyword evidence="4 5" id="KW-0173">Coenzyme A biosynthesis</keyword>
<evidence type="ECO:0000256" key="4">
    <source>
        <dbReference type="ARBA" id="ARBA00022993"/>
    </source>
</evidence>
<name>A0A1W2AD80_9BURK</name>
<comment type="subcellular location">
    <subcellularLocation>
        <location evidence="5">Cytoplasm</location>
    </subcellularLocation>
</comment>
<evidence type="ECO:0000256" key="2">
    <source>
        <dbReference type="ARBA" id="ARBA00022741"/>
    </source>
</evidence>
<dbReference type="PROSITE" id="PS51219">
    <property type="entry name" value="DPCK"/>
    <property type="match status" value="1"/>
</dbReference>
<dbReference type="GO" id="GO:0015937">
    <property type="term" value="P:coenzyme A biosynthetic process"/>
    <property type="evidence" value="ECO:0007669"/>
    <property type="project" value="UniProtKB-UniRule"/>
</dbReference>
<dbReference type="STRING" id="1938817.SAMN06296008_10881"/>
<evidence type="ECO:0000313" key="7">
    <source>
        <dbReference type="EMBL" id="SMC58560.1"/>
    </source>
</evidence>
<accession>A0A1W2AD80</accession>
<reference evidence="7 8" key="1">
    <citation type="submission" date="2017-04" db="EMBL/GenBank/DDBJ databases">
        <authorList>
            <person name="Afonso C.L."/>
            <person name="Miller P.J."/>
            <person name="Scott M.A."/>
            <person name="Spackman E."/>
            <person name="Goraichik I."/>
            <person name="Dimitrov K.M."/>
            <person name="Suarez D.L."/>
            <person name="Swayne D.E."/>
        </authorList>
    </citation>
    <scope>NUCLEOTIDE SEQUENCE [LARGE SCALE GENOMIC DNA]</scope>
    <source>
        <strain evidence="7 8">VK13</strain>
    </source>
</reference>
<organism evidence="7 8">
    <name type="scientific">Polynucleobacter kasalickyi</name>
    <dbReference type="NCBI Taxonomy" id="1938817"/>
    <lineage>
        <taxon>Bacteria</taxon>
        <taxon>Pseudomonadati</taxon>
        <taxon>Pseudomonadota</taxon>
        <taxon>Betaproteobacteria</taxon>
        <taxon>Burkholderiales</taxon>
        <taxon>Burkholderiaceae</taxon>
        <taxon>Polynucleobacter</taxon>
    </lineage>
</organism>
<dbReference type="HAMAP" id="MF_00376">
    <property type="entry name" value="Dephospho_CoA_kinase"/>
    <property type="match status" value="1"/>
</dbReference>
<keyword evidence="2 5" id="KW-0547">Nucleotide-binding</keyword>
<gene>
    <name evidence="5" type="primary">coaE</name>
    <name evidence="7" type="ORF">SAMN06296008_10881</name>
</gene>
<evidence type="ECO:0000256" key="1">
    <source>
        <dbReference type="ARBA" id="ARBA00009018"/>
    </source>
</evidence>
<dbReference type="RefSeq" id="WP_234986963.1">
    <property type="nucleotide sequence ID" value="NZ_FWXJ01000008.1"/>
</dbReference>
<dbReference type="SUPFAM" id="SSF52540">
    <property type="entry name" value="P-loop containing nucleoside triphosphate hydrolases"/>
    <property type="match status" value="1"/>
</dbReference>
<dbReference type="Proteomes" id="UP000192708">
    <property type="component" value="Unassembled WGS sequence"/>
</dbReference>
<dbReference type="Gene3D" id="3.40.50.300">
    <property type="entry name" value="P-loop containing nucleotide triphosphate hydrolases"/>
    <property type="match status" value="1"/>
</dbReference>
<comment type="function">
    <text evidence="5">Catalyzes the phosphorylation of the 3'-hydroxyl group of dephosphocoenzyme A to form coenzyme A.</text>
</comment>
<keyword evidence="3 5" id="KW-0067">ATP-binding</keyword>
<dbReference type="GO" id="GO:0004140">
    <property type="term" value="F:dephospho-CoA kinase activity"/>
    <property type="evidence" value="ECO:0007669"/>
    <property type="project" value="UniProtKB-UniRule"/>
</dbReference>
<sequence>MNDTVKPMTTIGLTGGIGSGKSLAAKEFIRLGAQVIDSDALAHQVTSAGGVAMPAIEEAFGKEFLMEDGSLNREKMREYAFNHRPALTILESITHPLIKEASHAALEAALKKNPPYIIFMIPLLFESNNWEGRFDKIIVTDCSVETQVQRVVLRNKLPREQVEKIMAAQMSREERVKNADFVINNDGLLIDLNLQVMDIHQKIIAL</sequence>
<dbReference type="Pfam" id="PF01121">
    <property type="entry name" value="CoaE"/>
    <property type="match status" value="1"/>
</dbReference>
<dbReference type="GO" id="GO:0005737">
    <property type="term" value="C:cytoplasm"/>
    <property type="evidence" value="ECO:0007669"/>
    <property type="project" value="UniProtKB-SubCell"/>
</dbReference>
<evidence type="ECO:0000256" key="3">
    <source>
        <dbReference type="ARBA" id="ARBA00022840"/>
    </source>
</evidence>